<reference evidence="3 4" key="1">
    <citation type="submission" date="2020-08" db="EMBL/GenBank/DDBJ databases">
        <title>Genomic Encyclopedia of Type Strains, Phase III (KMG-III): the genomes of soil and plant-associated and newly described type strains.</title>
        <authorList>
            <person name="Whitman W."/>
        </authorList>
    </citation>
    <scope>NUCLEOTIDE SEQUENCE [LARGE SCALE GENOMIC DNA]</scope>
    <source>
        <strain evidence="3 4">CECT 3287</strain>
    </source>
</reference>
<dbReference type="RefSeq" id="WP_183215374.1">
    <property type="nucleotide sequence ID" value="NZ_BAAAGQ010000003.1"/>
</dbReference>
<keyword evidence="1" id="KW-0472">Membrane</keyword>
<dbReference type="AlphaFoldDB" id="A0A7W5AAK5"/>
<dbReference type="EMBL" id="BOMF01000042">
    <property type="protein sequence ID" value="GID44982.1"/>
    <property type="molecule type" value="Genomic_DNA"/>
</dbReference>
<reference evidence="2 5" key="2">
    <citation type="submission" date="2021-01" db="EMBL/GenBank/DDBJ databases">
        <title>Whole genome shotgun sequence of Actinoplanes capillaceus NBRC 16408.</title>
        <authorList>
            <person name="Komaki H."/>
            <person name="Tamura T."/>
        </authorList>
    </citation>
    <scope>NUCLEOTIDE SEQUENCE [LARGE SCALE GENOMIC DNA]</scope>
    <source>
        <strain evidence="2 5">NBRC 16408</strain>
    </source>
</reference>
<keyword evidence="4" id="KW-1185">Reference proteome</keyword>
<dbReference type="InterPro" id="IPR022062">
    <property type="entry name" value="DUF3618"/>
</dbReference>
<comment type="caution">
    <text evidence="3">The sequence shown here is derived from an EMBL/GenBank/DDBJ whole genome shotgun (WGS) entry which is preliminary data.</text>
</comment>
<evidence type="ECO:0000313" key="4">
    <source>
        <dbReference type="Proteomes" id="UP000590749"/>
    </source>
</evidence>
<gene>
    <name evidence="2" type="ORF">Aca07nite_22570</name>
    <name evidence="3" type="ORF">FHR83_000099</name>
</gene>
<name>A0A7W5AAK5_9ACTN</name>
<evidence type="ECO:0000313" key="5">
    <source>
        <dbReference type="Proteomes" id="UP000645640"/>
    </source>
</evidence>
<dbReference type="Pfam" id="PF12277">
    <property type="entry name" value="DUF3618"/>
    <property type="match status" value="1"/>
</dbReference>
<evidence type="ECO:0000256" key="1">
    <source>
        <dbReference type="SAM" id="Phobius"/>
    </source>
</evidence>
<dbReference type="EMBL" id="JACHXF010000001">
    <property type="protein sequence ID" value="MBB3092465.1"/>
    <property type="molecule type" value="Genomic_DNA"/>
</dbReference>
<proteinExistence type="predicted"/>
<sequence>MSELASESSSSEINGSAAKPDLVALREEIRQTRSDLGETVQALAARVDVKARAREQVAETKERVRSRAAMMTGRVREAANGTAVRIREADKRDLAYRAGSRVRANPWPAVLTIAGLAAMAGIVLIVRGRR</sequence>
<evidence type="ECO:0000313" key="3">
    <source>
        <dbReference type="EMBL" id="MBB3092465.1"/>
    </source>
</evidence>
<accession>A0A7W5AAK5</accession>
<keyword evidence="1" id="KW-0812">Transmembrane</keyword>
<organism evidence="3 4">
    <name type="scientific">Actinoplanes campanulatus</name>
    <dbReference type="NCBI Taxonomy" id="113559"/>
    <lineage>
        <taxon>Bacteria</taxon>
        <taxon>Bacillati</taxon>
        <taxon>Actinomycetota</taxon>
        <taxon>Actinomycetes</taxon>
        <taxon>Micromonosporales</taxon>
        <taxon>Micromonosporaceae</taxon>
        <taxon>Actinoplanes</taxon>
    </lineage>
</organism>
<dbReference type="Proteomes" id="UP000590749">
    <property type="component" value="Unassembled WGS sequence"/>
</dbReference>
<feature type="transmembrane region" description="Helical" evidence="1">
    <location>
        <begin position="107"/>
        <end position="126"/>
    </location>
</feature>
<evidence type="ECO:0000313" key="2">
    <source>
        <dbReference type="EMBL" id="GID44982.1"/>
    </source>
</evidence>
<keyword evidence="1" id="KW-1133">Transmembrane helix</keyword>
<protein>
    <submittedName>
        <fullName evidence="3">ElaB/YqjD/DUF883 family membrane-anchored ribosome-binding protein</fullName>
    </submittedName>
</protein>